<evidence type="ECO:0000256" key="1">
    <source>
        <dbReference type="SAM" id="MobiDB-lite"/>
    </source>
</evidence>
<dbReference type="AlphaFoldDB" id="A0A811UHV0"/>
<keyword evidence="3" id="KW-1185">Reference proteome</keyword>
<proteinExistence type="predicted"/>
<evidence type="ECO:0000313" key="2">
    <source>
        <dbReference type="EMBL" id="CAD6997427.1"/>
    </source>
</evidence>
<sequence>VCPLALVGSPTDKQPQPQPPQEEMQQPERPGRSLEWPLKRYKTNEATNPTLVNKA</sequence>
<comment type="caution">
    <text evidence="2">The sequence shown here is derived from an EMBL/GenBank/DDBJ whole genome shotgun (WGS) entry which is preliminary data.</text>
</comment>
<feature type="compositionally biased region" description="Polar residues" evidence="1">
    <location>
        <begin position="44"/>
        <end position="55"/>
    </location>
</feature>
<reference evidence="2" key="1">
    <citation type="submission" date="2020-11" db="EMBL/GenBank/DDBJ databases">
        <authorList>
            <person name="Whitehead M."/>
        </authorList>
    </citation>
    <scope>NUCLEOTIDE SEQUENCE</scope>
    <source>
        <strain evidence="2">EGII</strain>
    </source>
</reference>
<organism evidence="2 3">
    <name type="scientific">Ceratitis capitata</name>
    <name type="common">Mediterranean fruit fly</name>
    <name type="synonym">Tephritis capitata</name>
    <dbReference type="NCBI Taxonomy" id="7213"/>
    <lineage>
        <taxon>Eukaryota</taxon>
        <taxon>Metazoa</taxon>
        <taxon>Ecdysozoa</taxon>
        <taxon>Arthropoda</taxon>
        <taxon>Hexapoda</taxon>
        <taxon>Insecta</taxon>
        <taxon>Pterygota</taxon>
        <taxon>Neoptera</taxon>
        <taxon>Endopterygota</taxon>
        <taxon>Diptera</taxon>
        <taxon>Brachycera</taxon>
        <taxon>Muscomorpha</taxon>
        <taxon>Tephritoidea</taxon>
        <taxon>Tephritidae</taxon>
        <taxon>Ceratitis</taxon>
        <taxon>Ceratitis</taxon>
    </lineage>
</organism>
<gene>
    <name evidence="2" type="ORF">CCAP1982_LOCUS6073</name>
</gene>
<dbReference type="EMBL" id="CAJHJT010000012">
    <property type="protein sequence ID" value="CAD6997427.1"/>
    <property type="molecule type" value="Genomic_DNA"/>
</dbReference>
<dbReference type="Proteomes" id="UP000606786">
    <property type="component" value="Unassembled WGS sequence"/>
</dbReference>
<protein>
    <submittedName>
        <fullName evidence="2">(Mediterranean fruit fly) hypothetical protein</fullName>
    </submittedName>
</protein>
<feature type="region of interest" description="Disordered" evidence="1">
    <location>
        <begin position="1"/>
        <end position="55"/>
    </location>
</feature>
<evidence type="ECO:0000313" key="3">
    <source>
        <dbReference type="Proteomes" id="UP000606786"/>
    </source>
</evidence>
<feature type="non-terminal residue" evidence="2">
    <location>
        <position position="1"/>
    </location>
</feature>
<name>A0A811UHV0_CERCA</name>
<accession>A0A811UHV0</accession>